<dbReference type="HOGENOM" id="CLU_041013_1_2_7"/>
<dbReference type="PANTHER" id="PTHR30531">
    <property type="entry name" value="FLAGELLAR BIOSYNTHETIC PROTEIN FLHB"/>
    <property type="match status" value="1"/>
</dbReference>
<dbReference type="AlphaFoldDB" id="A0A0A8HB29"/>
<dbReference type="FunFam" id="3.40.1690.10:FF:000001">
    <property type="entry name" value="Flagellar biosynthetic protein FlhB"/>
    <property type="match status" value="1"/>
</dbReference>
<dbReference type="Gene3D" id="3.40.1690.10">
    <property type="entry name" value="secretion proteins EscU"/>
    <property type="match status" value="1"/>
</dbReference>
<dbReference type="NCBIfam" id="TIGR00328">
    <property type="entry name" value="flhB"/>
    <property type="match status" value="1"/>
</dbReference>
<keyword evidence="4 13" id="KW-0813">Transport</keyword>
<evidence type="ECO:0000256" key="14">
    <source>
        <dbReference type="SAM" id="MobiDB-lite"/>
    </source>
</evidence>
<keyword evidence="5 13" id="KW-1003">Cell membrane</keyword>
<dbReference type="InterPro" id="IPR029025">
    <property type="entry name" value="T3SS_substrate_exporter_C"/>
</dbReference>
<dbReference type="KEGG" id="csm:CSUB8521_1512"/>
<dbReference type="GO" id="GO:0044780">
    <property type="term" value="P:bacterial-type flagellum assembly"/>
    <property type="evidence" value="ECO:0007669"/>
    <property type="project" value="InterPro"/>
</dbReference>
<comment type="similarity">
    <text evidence="2 13">Belongs to the type III secretion exporter family.</text>
</comment>
<comment type="function">
    <text evidence="12 13">Required for formation of the rod structure in the basal body of the flagellar apparatus. Together with FliI and FliH, may constitute the export apparatus of flagellin.</text>
</comment>
<evidence type="ECO:0000256" key="13">
    <source>
        <dbReference type="RuleBase" id="RU364091"/>
    </source>
</evidence>
<gene>
    <name evidence="13 15" type="primary">flhB</name>
    <name evidence="15" type="ORF">CSUB8521_1512</name>
</gene>
<feature type="compositionally biased region" description="Basic and acidic residues" evidence="14">
    <location>
        <begin position="1"/>
        <end position="22"/>
    </location>
</feature>
<dbReference type="InterPro" id="IPR006136">
    <property type="entry name" value="FlhB"/>
</dbReference>
<dbReference type="OrthoDB" id="9807950at2"/>
<evidence type="ECO:0000256" key="6">
    <source>
        <dbReference type="ARBA" id="ARBA00022692"/>
    </source>
</evidence>
<dbReference type="Gene3D" id="6.10.250.2080">
    <property type="match status" value="1"/>
</dbReference>
<evidence type="ECO:0000256" key="2">
    <source>
        <dbReference type="ARBA" id="ARBA00010690"/>
    </source>
</evidence>
<protein>
    <recommendedName>
        <fullName evidence="3 13">Flagellar biosynthetic protein FlhB</fullName>
    </recommendedName>
</protein>
<dbReference type="InterPro" id="IPR006135">
    <property type="entry name" value="T3SS_substrate_exporter"/>
</dbReference>
<proteinExistence type="inferred from homology"/>
<evidence type="ECO:0000256" key="10">
    <source>
        <dbReference type="ARBA" id="ARBA00023136"/>
    </source>
</evidence>
<feature type="transmembrane region" description="Helical" evidence="13">
    <location>
        <begin position="87"/>
        <end position="108"/>
    </location>
</feature>
<evidence type="ECO:0000313" key="16">
    <source>
        <dbReference type="Proteomes" id="UP000031135"/>
    </source>
</evidence>
<feature type="transmembrane region" description="Helical" evidence="13">
    <location>
        <begin position="188"/>
        <end position="210"/>
    </location>
</feature>
<evidence type="ECO:0000256" key="7">
    <source>
        <dbReference type="ARBA" id="ARBA00022795"/>
    </source>
</evidence>
<evidence type="ECO:0000256" key="4">
    <source>
        <dbReference type="ARBA" id="ARBA00022448"/>
    </source>
</evidence>
<keyword evidence="15" id="KW-0966">Cell projection</keyword>
<evidence type="ECO:0000256" key="3">
    <source>
        <dbReference type="ARBA" id="ARBA00021622"/>
    </source>
</evidence>
<comment type="subcellular location">
    <subcellularLocation>
        <location evidence="1">Cell inner membrane</location>
        <topology evidence="1">Multi-pass membrane protein</topology>
    </subcellularLocation>
    <subcellularLocation>
        <location evidence="13">Cell membrane</location>
    </subcellularLocation>
</comment>
<keyword evidence="6 13" id="KW-0812">Transmembrane</keyword>
<dbReference type="PRINTS" id="PR00950">
    <property type="entry name" value="TYPE3IMSPROT"/>
</dbReference>
<dbReference type="GO" id="GO:0005886">
    <property type="term" value="C:plasma membrane"/>
    <property type="evidence" value="ECO:0007669"/>
    <property type="project" value="UniProtKB-SubCell"/>
</dbReference>
<organism evidence="15 16">
    <name type="scientific">Campylobacter subantarcticus LMG 24374</name>
    <dbReference type="NCBI Taxonomy" id="1388751"/>
    <lineage>
        <taxon>Bacteria</taxon>
        <taxon>Pseudomonadati</taxon>
        <taxon>Campylobacterota</taxon>
        <taxon>Epsilonproteobacteria</taxon>
        <taxon>Campylobacterales</taxon>
        <taxon>Campylobacteraceae</taxon>
        <taxon>Campylobacter</taxon>
    </lineage>
</organism>
<keyword evidence="15" id="KW-0969">Cilium</keyword>
<keyword evidence="8 13" id="KW-0653">Protein transport</keyword>
<dbReference type="EMBL" id="CP007772">
    <property type="protein sequence ID" value="AJC91333.1"/>
    <property type="molecule type" value="Genomic_DNA"/>
</dbReference>
<sequence>MAADDQEKTEEPTSKKIEDARQEGNVPKSQDASAVAVLVIAVFVVLFMLPFIGERISGLYRFYQSFIGIELDLKILQKIIIKTMIEMFIMVLPITLTIMVAGVIGNLMQFGFIFTTKPITPNFNKINPINGLKNLFSLKKIIDALKIILKVGVVFGIAFVFLLQFMQELPRVELYTIYPQLLWLRDKAIILAAVVIIAFLIIGLLDVLLVRYHYFKNLRMSKQEIKDEFKQSEGDPLVKSRIRRLQMEAARRRMVQDVASADVVITNPTHYAVALRYDNSKEAAPKVLAKGVDFLALRIKDMAYEYNVMIYENPPLARELYKACEVNDLIPPELFKAVAEVLSFVYTSNRQKFADRLK</sequence>
<feature type="region of interest" description="Disordered" evidence="14">
    <location>
        <begin position="1"/>
        <end position="25"/>
    </location>
</feature>
<keyword evidence="9 13" id="KW-1133">Transmembrane helix</keyword>
<feature type="transmembrane region" description="Helical" evidence="13">
    <location>
        <begin position="147"/>
        <end position="166"/>
    </location>
</feature>
<dbReference type="Pfam" id="PF01312">
    <property type="entry name" value="Bac_export_2"/>
    <property type="match status" value="1"/>
</dbReference>
<keyword evidence="10 13" id="KW-0472">Membrane</keyword>
<accession>A0A0A8HB29</accession>
<keyword evidence="7 13" id="KW-1005">Bacterial flagellum biogenesis</keyword>
<name>A0A0A8HB29_9BACT</name>
<keyword evidence="11 13" id="KW-1006">Bacterial flagellum protein export</keyword>
<dbReference type="PANTHER" id="PTHR30531:SF12">
    <property type="entry name" value="FLAGELLAR BIOSYNTHETIC PROTEIN FLHB"/>
    <property type="match status" value="1"/>
</dbReference>
<dbReference type="Proteomes" id="UP000031135">
    <property type="component" value="Chromosome"/>
</dbReference>
<dbReference type="RefSeq" id="WP_039664502.1">
    <property type="nucleotide sequence ID" value="NZ_CP007772.1"/>
</dbReference>
<evidence type="ECO:0000256" key="12">
    <source>
        <dbReference type="ARBA" id="ARBA00025078"/>
    </source>
</evidence>
<keyword evidence="15" id="KW-0282">Flagellum</keyword>
<evidence type="ECO:0000313" key="15">
    <source>
        <dbReference type="EMBL" id="AJC91333.1"/>
    </source>
</evidence>
<reference evidence="15 16" key="1">
    <citation type="journal article" date="2014" name="Genome Biol. Evol.">
        <title>Comparative Genomics of the Campylobacter lari Group.</title>
        <authorList>
            <person name="Miller W.G."/>
            <person name="Yee E."/>
            <person name="Chapman M.H."/>
            <person name="Smith T.P."/>
            <person name="Bono J.L."/>
            <person name="Huynh S."/>
            <person name="Parker C.T."/>
            <person name="Vandamme P."/>
            <person name="Luong K."/>
            <person name="Korlach J."/>
        </authorList>
    </citation>
    <scope>NUCLEOTIDE SEQUENCE [LARGE SCALE GENOMIC DNA]</scope>
    <source>
        <strain evidence="15 16">LMG 24374</strain>
    </source>
</reference>
<evidence type="ECO:0000256" key="8">
    <source>
        <dbReference type="ARBA" id="ARBA00022927"/>
    </source>
</evidence>
<dbReference type="SUPFAM" id="SSF160544">
    <property type="entry name" value="EscU C-terminal domain-like"/>
    <property type="match status" value="1"/>
</dbReference>
<feature type="transmembrane region" description="Helical" evidence="13">
    <location>
        <begin position="32"/>
        <end position="52"/>
    </location>
</feature>
<evidence type="ECO:0000256" key="1">
    <source>
        <dbReference type="ARBA" id="ARBA00004429"/>
    </source>
</evidence>
<dbReference type="GO" id="GO:0009306">
    <property type="term" value="P:protein secretion"/>
    <property type="evidence" value="ECO:0007669"/>
    <property type="project" value="InterPro"/>
</dbReference>
<evidence type="ECO:0000256" key="5">
    <source>
        <dbReference type="ARBA" id="ARBA00022475"/>
    </source>
</evidence>
<evidence type="ECO:0000256" key="11">
    <source>
        <dbReference type="ARBA" id="ARBA00023225"/>
    </source>
</evidence>
<evidence type="ECO:0000256" key="9">
    <source>
        <dbReference type="ARBA" id="ARBA00022989"/>
    </source>
</evidence>